<feature type="transmembrane region" description="Helical" evidence="5">
    <location>
        <begin position="251"/>
        <end position="268"/>
    </location>
</feature>
<keyword evidence="5" id="KW-0472">Membrane</keyword>
<keyword evidence="5" id="KW-1133">Transmembrane helix</keyword>
<keyword evidence="3 4" id="KW-0408">Iron</keyword>
<proteinExistence type="predicted"/>
<evidence type="ECO:0000256" key="4">
    <source>
        <dbReference type="PROSITE-ProRule" id="PRU00433"/>
    </source>
</evidence>
<feature type="transmembrane region" description="Helical" evidence="5">
    <location>
        <begin position="15"/>
        <end position="36"/>
    </location>
</feature>
<feature type="transmembrane region" description="Helical" evidence="5">
    <location>
        <begin position="227"/>
        <end position="245"/>
    </location>
</feature>
<dbReference type="InterPro" id="IPR010389">
    <property type="entry name" value="Urate_ox_N"/>
</dbReference>
<dbReference type="PROSITE" id="PS51007">
    <property type="entry name" value="CYTC"/>
    <property type="match status" value="1"/>
</dbReference>
<dbReference type="AlphaFoldDB" id="A0A7X1E7S5"/>
<evidence type="ECO:0000259" key="6">
    <source>
        <dbReference type="PROSITE" id="PS51007"/>
    </source>
</evidence>
<dbReference type="Pfam" id="PF00034">
    <property type="entry name" value="Cytochrom_C"/>
    <property type="match status" value="1"/>
</dbReference>
<feature type="domain" description="Cytochrome c" evidence="6">
    <location>
        <begin position="309"/>
        <end position="402"/>
    </location>
</feature>
<accession>A0A7X1E7S5</accession>
<feature type="transmembrane region" description="Helical" evidence="5">
    <location>
        <begin position="174"/>
        <end position="194"/>
    </location>
</feature>
<dbReference type="InterPro" id="IPR036909">
    <property type="entry name" value="Cyt_c-like_dom_sf"/>
</dbReference>
<organism evidence="7 8">
    <name type="scientific">Pelagicoccus albus</name>
    <dbReference type="NCBI Taxonomy" id="415222"/>
    <lineage>
        <taxon>Bacteria</taxon>
        <taxon>Pseudomonadati</taxon>
        <taxon>Verrucomicrobiota</taxon>
        <taxon>Opitutia</taxon>
        <taxon>Puniceicoccales</taxon>
        <taxon>Pelagicoccaceae</taxon>
        <taxon>Pelagicoccus</taxon>
    </lineage>
</organism>
<evidence type="ECO:0000313" key="7">
    <source>
        <dbReference type="EMBL" id="MBC2605448.1"/>
    </source>
</evidence>
<dbReference type="Proteomes" id="UP000526501">
    <property type="component" value="Unassembled WGS sequence"/>
</dbReference>
<feature type="transmembrane region" description="Helical" evidence="5">
    <location>
        <begin position="150"/>
        <end position="168"/>
    </location>
</feature>
<keyword evidence="5" id="KW-0812">Transmembrane</keyword>
<dbReference type="EMBL" id="JACHVC010000006">
    <property type="protein sequence ID" value="MBC2605448.1"/>
    <property type="molecule type" value="Genomic_DNA"/>
</dbReference>
<name>A0A7X1E7S5_9BACT</name>
<evidence type="ECO:0000256" key="2">
    <source>
        <dbReference type="ARBA" id="ARBA00022723"/>
    </source>
</evidence>
<feature type="transmembrane region" description="Helical" evidence="5">
    <location>
        <begin position="277"/>
        <end position="296"/>
    </location>
</feature>
<dbReference type="RefSeq" id="WP_185659326.1">
    <property type="nucleotide sequence ID" value="NZ_CAWPOO010000006.1"/>
</dbReference>
<dbReference type="Pfam" id="PF06181">
    <property type="entry name" value="Urate_ox_N"/>
    <property type="match status" value="1"/>
</dbReference>
<keyword evidence="1 4" id="KW-0349">Heme</keyword>
<evidence type="ECO:0000256" key="3">
    <source>
        <dbReference type="ARBA" id="ARBA00023004"/>
    </source>
</evidence>
<dbReference type="GO" id="GO:0020037">
    <property type="term" value="F:heme binding"/>
    <property type="evidence" value="ECO:0007669"/>
    <property type="project" value="InterPro"/>
</dbReference>
<evidence type="ECO:0000256" key="1">
    <source>
        <dbReference type="ARBA" id="ARBA00022617"/>
    </source>
</evidence>
<evidence type="ECO:0000256" key="5">
    <source>
        <dbReference type="SAM" id="Phobius"/>
    </source>
</evidence>
<dbReference type="GO" id="GO:0009055">
    <property type="term" value="F:electron transfer activity"/>
    <property type="evidence" value="ECO:0007669"/>
    <property type="project" value="InterPro"/>
</dbReference>
<feature type="transmembrane region" description="Helical" evidence="5">
    <location>
        <begin position="78"/>
        <end position="99"/>
    </location>
</feature>
<dbReference type="GO" id="GO:0046872">
    <property type="term" value="F:metal ion binding"/>
    <property type="evidence" value="ECO:0007669"/>
    <property type="project" value="UniProtKB-KW"/>
</dbReference>
<evidence type="ECO:0000313" key="8">
    <source>
        <dbReference type="Proteomes" id="UP000526501"/>
    </source>
</evidence>
<dbReference type="SUPFAM" id="SSF46626">
    <property type="entry name" value="Cytochrome c"/>
    <property type="match status" value="1"/>
</dbReference>
<sequence length="402" mass="44898">MNTDLIDFFNITLRFTHIVAAIMWIGNSLLFTWMELNLLKRDDDKNLIGYMDMLHGGGVFHLQKRVLKPDTIPTPLHWFYWQSYTTWISGFFLLITYFFTRADTLMLDPSKTDMGSTGAILISLAGIFGGWIAYDLYWRSPLQKFLKTGAVVWIFLVILYAIGLNSVFNGRAMFLQVGMTLGSFMTANVFFHIIPNQRKFMKALREGKEHNLNVGKAAKFRSLSNHYITFPVIFLMLSGHYPVLYGSDNRVIILSIIIGSLIIIKHMMNKRNTFKPWLAVFFLTAIGGTAAIVAAIKLPTSDKPEIVDPQVAAGEEAFSLLGCTACHQAADTSIAPGLAGLFGKERELADGTVVTVDEAYIRESILVAPAKVAKGFAPAMPLYQGVIPDTQVDQLVAYLKQF</sequence>
<feature type="transmembrane region" description="Helical" evidence="5">
    <location>
        <begin position="119"/>
        <end position="138"/>
    </location>
</feature>
<protein>
    <submittedName>
        <fullName evidence="7">Urate hydroxylase PuuD</fullName>
    </submittedName>
</protein>
<dbReference type="Gene3D" id="1.10.760.10">
    <property type="entry name" value="Cytochrome c-like domain"/>
    <property type="match status" value="1"/>
</dbReference>
<comment type="caution">
    <text evidence="7">The sequence shown here is derived from an EMBL/GenBank/DDBJ whole genome shotgun (WGS) entry which is preliminary data.</text>
</comment>
<dbReference type="InterPro" id="IPR009056">
    <property type="entry name" value="Cyt_c-like_dom"/>
</dbReference>
<keyword evidence="2 4" id="KW-0479">Metal-binding</keyword>
<gene>
    <name evidence="7" type="ORF">H5P27_05270</name>
</gene>
<reference evidence="7 8" key="1">
    <citation type="submission" date="2020-07" db="EMBL/GenBank/DDBJ databases">
        <authorList>
            <person name="Feng X."/>
        </authorList>
    </citation>
    <scope>NUCLEOTIDE SEQUENCE [LARGE SCALE GENOMIC DNA]</scope>
    <source>
        <strain evidence="7 8">JCM23202</strain>
    </source>
</reference>
<keyword evidence="8" id="KW-1185">Reference proteome</keyword>